<dbReference type="InterPro" id="IPR036265">
    <property type="entry name" value="HIT-like_sf"/>
</dbReference>
<sequence length="147" mass="16095">MAERSGSASFQRVPDECLICAKHRGSGPLAGPVVFEDDLVVVSHQPGEVLGHLFVETRRHVATLDLLTVAEAEAVARAVRLVAVGLRAELDPEFVFSAVVGRAVAHFHQHVFVRHRGTPDEVPWDEDWPEAPTGDAADLCARLRTRF</sequence>
<protein>
    <submittedName>
        <fullName evidence="3">HIT domain-containing protein</fullName>
    </submittedName>
</protein>
<reference evidence="3 4" key="1">
    <citation type="submission" date="2020-03" db="EMBL/GenBank/DDBJ databases">
        <title>Isolation and identification of active actinomycetes.</title>
        <authorList>
            <person name="Sun X."/>
        </authorList>
    </citation>
    <scope>NUCLEOTIDE SEQUENCE [LARGE SCALE GENOMIC DNA]</scope>
    <source>
        <strain evidence="3 4">NEAU-D13</strain>
    </source>
</reference>
<keyword evidence="4" id="KW-1185">Reference proteome</keyword>
<dbReference type="Gene3D" id="3.30.428.10">
    <property type="entry name" value="HIT-like"/>
    <property type="match status" value="1"/>
</dbReference>
<dbReference type="Proteomes" id="UP000481360">
    <property type="component" value="Unassembled WGS sequence"/>
</dbReference>
<gene>
    <name evidence="3" type="ORF">G7043_11855</name>
</gene>
<proteinExistence type="predicted"/>
<feature type="short sequence motif" description="Histidine triad motif" evidence="1">
    <location>
        <begin position="106"/>
        <end position="110"/>
    </location>
</feature>
<comment type="caution">
    <text evidence="3">The sequence shown here is derived from an EMBL/GenBank/DDBJ whole genome shotgun (WGS) entry which is preliminary data.</text>
</comment>
<dbReference type="InterPro" id="IPR011146">
    <property type="entry name" value="HIT-like"/>
</dbReference>
<dbReference type="PROSITE" id="PS51084">
    <property type="entry name" value="HIT_2"/>
    <property type="match status" value="1"/>
</dbReference>
<evidence type="ECO:0000313" key="3">
    <source>
        <dbReference type="EMBL" id="NGY59621.1"/>
    </source>
</evidence>
<dbReference type="RefSeq" id="WP_166045595.1">
    <property type="nucleotide sequence ID" value="NZ_JAAMPJ010000002.1"/>
</dbReference>
<accession>A0A7C9VUL4</accession>
<dbReference type="EMBL" id="JAAMPJ010000002">
    <property type="protein sequence ID" value="NGY59621.1"/>
    <property type="molecule type" value="Genomic_DNA"/>
</dbReference>
<organism evidence="3 4">
    <name type="scientific">Lentzea alba</name>
    <dbReference type="NCBI Taxonomy" id="2714351"/>
    <lineage>
        <taxon>Bacteria</taxon>
        <taxon>Bacillati</taxon>
        <taxon>Actinomycetota</taxon>
        <taxon>Actinomycetes</taxon>
        <taxon>Pseudonocardiales</taxon>
        <taxon>Pseudonocardiaceae</taxon>
        <taxon>Lentzea</taxon>
    </lineage>
</organism>
<name>A0A7C9VUL4_9PSEU</name>
<dbReference type="GO" id="GO:0003824">
    <property type="term" value="F:catalytic activity"/>
    <property type="evidence" value="ECO:0007669"/>
    <property type="project" value="InterPro"/>
</dbReference>
<dbReference type="Pfam" id="PF01230">
    <property type="entry name" value="HIT"/>
    <property type="match status" value="1"/>
</dbReference>
<evidence type="ECO:0000313" key="4">
    <source>
        <dbReference type="Proteomes" id="UP000481360"/>
    </source>
</evidence>
<evidence type="ECO:0000259" key="2">
    <source>
        <dbReference type="PROSITE" id="PS51084"/>
    </source>
</evidence>
<dbReference type="AlphaFoldDB" id="A0A7C9VUL4"/>
<evidence type="ECO:0000256" key="1">
    <source>
        <dbReference type="PROSITE-ProRule" id="PRU00464"/>
    </source>
</evidence>
<feature type="domain" description="HIT" evidence="2">
    <location>
        <begin position="51"/>
        <end position="121"/>
    </location>
</feature>
<dbReference type="SUPFAM" id="SSF54197">
    <property type="entry name" value="HIT-like"/>
    <property type="match status" value="1"/>
</dbReference>